<keyword evidence="1" id="KW-0805">Transcription regulation</keyword>
<dbReference type="Pfam" id="PF00392">
    <property type="entry name" value="GntR"/>
    <property type="match status" value="1"/>
</dbReference>
<dbReference type="PROSITE" id="PS50949">
    <property type="entry name" value="HTH_GNTR"/>
    <property type="match status" value="1"/>
</dbReference>
<dbReference type="InterPro" id="IPR000524">
    <property type="entry name" value="Tscrpt_reg_HTH_GntR"/>
</dbReference>
<name>A0ABV0B4W9_9SPHN</name>
<keyword evidence="3" id="KW-0804">Transcription</keyword>
<reference evidence="5 6" key="1">
    <citation type="submission" date="2024-05" db="EMBL/GenBank/DDBJ databases">
        <title>Sphingomonas sp. HF-S3 16S ribosomal RNA gene Genome sequencing and assembly.</title>
        <authorList>
            <person name="Lee H."/>
        </authorList>
    </citation>
    <scope>NUCLEOTIDE SEQUENCE [LARGE SCALE GENOMIC DNA]</scope>
    <source>
        <strain evidence="5 6">HF-S3</strain>
    </source>
</reference>
<protein>
    <submittedName>
        <fullName evidence="5">GntR family transcriptional regulator</fullName>
    </submittedName>
</protein>
<keyword evidence="2" id="KW-0238">DNA-binding</keyword>
<dbReference type="Gene3D" id="1.10.10.10">
    <property type="entry name" value="Winged helix-like DNA-binding domain superfamily/Winged helix DNA-binding domain"/>
    <property type="match status" value="1"/>
</dbReference>
<evidence type="ECO:0000256" key="3">
    <source>
        <dbReference type="ARBA" id="ARBA00023163"/>
    </source>
</evidence>
<dbReference type="SUPFAM" id="SSF46785">
    <property type="entry name" value="Winged helix' DNA-binding domain"/>
    <property type="match status" value="1"/>
</dbReference>
<evidence type="ECO:0000259" key="4">
    <source>
        <dbReference type="PROSITE" id="PS50949"/>
    </source>
</evidence>
<evidence type="ECO:0000256" key="1">
    <source>
        <dbReference type="ARBA" id="ARBA00023015"/>
    </source>
</evidence>
<dbReference type="EMBL" id="JBDIZK010000001">
    <property type="protein sequence ID" value="MEN3746068.1"/>
    <property type="molecule type" value="Genomic_DNA"/>
</dbReference>
<dbReference type="PANTHER" id="PTHR43537:SF24">
    <property type="entry name" value="GLUCONATE OPERON TRANSCRIPTIONAL REPRESSOR"/>
    <property type="match status" value="1"/>
</dbReference>
<accession>A0ABV0B4W9</accession>
<dbReference type="RefSeq" id="WP_346245058.1">
    <property type="nucleotide sequence ID" value="NZ_JBDIZK010000001.1"/>
</dbReference>
<feature type="domain" description="HTH gntR-type" evidence="4">
    <location>
        <begin position="4"/>
        <end position="71"/>
    </location>
</feature>
<organism evidence="5 6">
    <name type="scientific">Sphingomonas rustica</name>
    <dbReference type="NCBI Taxonomy" id="3103142"/>
    <lineage>
        <taxon>Bacteria</taxon>
        <taxon>Pseudomonadati</taxon>
        <taxon>Pseudomonadota</taxon>
        <taxon>Alphaproteobacteria</taxon>
        <taxon>Sphingomonadales</taxon>
        <taxon>Sphingomonadaceae</taxon>
        <taxon>Sphingomonas</taxon>
    </lineage>
</organism>
<dbReference type="InterPro" id="IPR036390">
    <property type="entry name" value="WH_DNA-bd_sf"/>
</dbReference>
<comment type="caution">
    <text evidence="5">The sequence shown here is derived from an EMBL/GenBank/DDBJ whole genome shotgun (WGS) entry which is preliminary data.</text>
</comment>
<sequence>MSPGATFERVYNELKRMLAEGELPPGTPLEPTLLGEQLASSITPIRDALHRLTGERLVEAPNHNGFRVPLLTEAALRDLYDWNGQLLILAARAMRPASGKSPGESASAAQINISVPDLFVAIARTSGNAEHARAVEQLNDRLAPIRKIEPQLLDDISEEQALLQGFLSKLDRSALAAALDRYHRRRVRAVSGLIAALMASASLSR</sequence>
<evidence type="ECO:0000256" key="2">
    <source>
        <dbReference type="ARBA" id="ARBA00023125"/>
    </source>
</evidence>
<keyword evidence="6" id="KW-1185">Reference proteome</keyword>
<evidence type="ECO:0000313" key="5">
    <source>
        <dbReference type="EMBL" id="MEN3746068.1"/>
    </source>
</evidence>
<dbReference type="PANTHER" id="PTHR43537">
    <property type="entry name" value="TRANSCRIPTIONAL REGULATOR, GNTR FAMILY"/>
    <property type="match status" value="1"/>
</dbReference>
<dbReference type="InterPro" id="IPR036388">
    <property type="entry name" value="WH-like_DNA-bd_sf"/>
</dbReference>
<dbReference type="SMART" id="SM00345">
    <property type="entry name" value="HTH_GNTR"/>
    <property type="match status" value="1"/>
</dbReference>
<gene>
    <name evidence="5" type="ORF">TPR58_02730</name>
</gene>
<proteinExistence type="predicted"/>
<evidence type="ECO:0000313" key="6">
    <source>
        <dbReference type="Proteomes" id="UP001427805"/>
    </source>
</evidence>
<dbReference type="Proteomes" id="UP001427805">
    <property type="component" value="Unassembled WGS sequence"/>
</dbReference>